<organism evidence="2 3">
    <name type="scientific">Paludibacter jiangxiensis</name>
    <dbReference type="NCBI Taxonomy" id="681398"/>
    <lineage>
        <taxon>Bacteria</taxon>
        <taxon>Pseudomonadati</taxon>
        <taxon>Bacteroidota</taxon>
        <taxon>Bacteroidia</taxon>
        <taxon>Bacteroidales</taxon>
        <taxon>Paludibacteraceae</taxon>
        <taxon>Paludibacter</taxon>
    </lineage>
</organism>
<protein>
    <recommendedName>
        <fullName evidence="4">DUF4294 domain-containing protein</fullName>
    </recommendedName>
</protein>
<evidence type="ECO:0000256" key="1">
    <source>
        <dbReference type="SAM" id="SignalP"/>
    </source>
</evidence>
<gene>
    <name evidence="2" type="ORF">PJIAN_2140</name>
</gene>
<dbReference type="RefSeq" id="WP_068703005.1">
    <property type="nucleotide sequence ID" value="NZ_BDCR01000002.1"/>
</dbReference>
<dbReference type="InterPro" id="IPR025636">
    <property type="entry name" value="DUF4294"/>
</dbReference>
<dbReference type="Pfam" id="PF14127">
    <property type="entry name" value="DUF4294"/>
    <property type="match status" value="1"/>
</dbReference>
<reference evidence="3" key="1">
    <citation type="submission" date="2016-04" db="EMBL/GenBank/DDBJ databases">
        <title>Draft genome sequence of Paludibacter jiangxiensis strain NM7.</title>
        <authorList>
            <person name="Qiu Y."/>
            <person name="Matsuura N."/>
            <person name="Ohashi A."/>
            <person name="Tourlousse M.D."/>
            <person name="Sekiguchi Y."/>
        </authorList>
    </citation>
    <scope>NUCLEOTIDE SEQUENCE [LARGE SCALE GENOMIC DNA]</scope>
    <source>
        <strain evidence="3">NM7</strain>
    </source>
</reference>
<keyword evidence="3" id="KW-1185">Reference proteome</keyword>
<sequence>MRRVIFAILITFSSAVMAFNQTVDYDQWLNKLQTTQQIFNELNYTLKLSPKSCVCNYEVHGRDTLFLYVFNDFYCFPPMKFMNKKQENFYWKTVRDVKRVLPYARLVSRTVYDANKQLVQITDEKERKVFLKQTEKELFKRYEKELRSMSINQGKLLVRLVDRECHQTTYSIIRTYKGAFSAWMWQTVAKLFGSDLKAEYDVQNKDKIIERVITLVEAGQL</sequence>
<evidence type="ECO:0000313" key="3">
    <source>
        <dbReference type="Proteomes" id="UP000076586"/>
    </source>
</evidence>
<accession>A0A170ZE72</accession>
<evidence type="ECO:0008006" key="4">
    <source>
        <dbReference type="Google" id="ProtNLM"/>
    </source>
</evidence>
<feature type="signal peptide" evidence="1">
    <location>
        <begin position="1"/>
        <end position="18"/>
    </location>
</feature>
<reference evidence="3" key="2">
    <citation type="journal article" date="2017" name="Genome Announc.">
        <title>Draft genome sequence of Paludibacter jiangxiensis NM7(T), a propionate-producing fermentative bacterium.</title>
        <authorList>
            <person name="Qiu Y.-L."/>
            <person name="Tourlousse D.M."/>
            <person name="Matsuura N."/>
            <person name="Ohashi A."/>
            <person name="Sekiguchi Y."/>
        </authorList>
    </citation>
    <scope>NUCLEOTIDE SEQUENCE [LARGE SCALE GENOMIC DNA]</scope>
    <source>
        <strain evidence="3">NM7</strain>
    </source>
</reference>
<dbReference type="OrthoDB" id="1491885at2"/>
<name>A0A170ZE72_9BACT</name>
<keyword evidence="1" id="KW-0732">Signal</keyword>
<evidence type="ECO:0000313" key="2">
    <source>
        <dbReference type="EMBL" id="GAT62581.1"/>
    </source>
</evidence>
<dbReference type="EMBL" id="BDCR01000002">
    <property type="protein sequence ID" value="GAT62581.1"/>
    <property type="molecule type" value="Genomic_DNA"/>
</dbReference>
<comment type="caution">
    <text evidence="2">The sequence shown here is derived from an EMBL/GenBank/DDBJ whole genome shotgun (WGS) entry which is preliminary data.</text>
</comment>
<feature type="chain" id="PRO_5007905027" description="DUF4294 domain-containing protein" evidence="1">
    <location>
        <begin position="19"/>
        <end position="221"/>
    </location>
</feature>
<dbReference type="Proteomes" id="UP000076586">
    <property type="component" value="Unassembled WGS sequence"/>
</dbReference>
<proteinExistence type="predicted"/>
<dbReference type="STRING" id="681398.PJIAN_2140"/>
<dbReference type="AlphaFoldDB" id="A0A170ZE72"/>